<keyword evidence="5" id="KW-0547">Nucleotide-binding</keyword>
<dbReference type="Proteomes" id="UP001501444">
    <property type="component" value="Unassembled WGS sequence"/>
</dbReference>
<dbReference type="InterPro" id="IPR017871">
    <property type="entry name" value="ABC_transporter-like_CS"/>
</dbReference>
<evidence type="ECO:0000313" key="9">
    <source>
        <dbReference type="EMBL" id="GAA2358385.1"/>
    </source>
</evidence>
<comment type="caution">
    <text evidence="9">The sequence shown here is derived from an EMBL/GenBank/DDBJ whole genome shotgun (WGS) entry which is preliminary data.</text>
</comment>
<evidence type="ECO:0000256" key="7">
    <source>
        <dbReference type="ARBA" id="ARBA00023136"/>
    </source>
</evidence>
<dbReference type="PANTHER" id="PTHR43297">
    <property type="entry name" value="OLIGOPEPTIDE TRANSPORT ATP-BINDING PROTEIN APPD"/>
    <property type="match status" value="1"/>
</dbReference>
<dbReference type="SUPFAM" id="SSF52540">
    <property type="entry name" value="P-loop containing nucleoside triphosphate hydrolases"/>
    <property type="match status" value="1"/>
</dbReference>
<evidence type="ECO:0000256" key="1">
    <source>
        <dbReference type="ARBA" id="ARBA00004202"/>
    </source>
</evidence>
<keyword evidence="4" id="KW-1003">Cell membrane</keyword>
<dbReference type="PROSITE" id="PS00211">
    <property type="entry name" value="ABC_TRANSPORTER_1"/>
    <property type="match status" value="1"/>
</dbReference>
<gene>
    <name evidence="9" type="ORF">GCM10010170_052070</name>
</gene>
<evidence type="ECO:0000256" key="6">
    <source>
        <dbReference type="ARBA" id="ARBA00022840"/>
    </source>
</evidence>
<dbReference type="InterPro" id="IPR003439">
    <property type="entry name" value="ABC_transporter-like_ATP-bd"/>
</dbReference>
<evidence type="ECO:0000256" key="3">
    <source>
        <dbReference type="ARBA" id="ARBA00022448"/>
    </source>
</evidence>
<evidence type="ECO:0000313" key="10">
    <source>
        <dbReference type="Proteomes" id="UP001501444"/>
    </source>
</evidence>
<dbReference type="GO" id="GO:0005524">
    <property type="term" value="F:ATP binding"/>
    <property type="evidence" value="ECO:0007669"/>
    <property type="project" value="UniProtKB-KW"/>
</dbReference>
<dbReference type="InterPro" id="IPR003593">
    <property type="entry name" value="AAA+_ATPase"/>
</dbReference>
<evidence type="ECO:0000256" key="2">
    <source>
        <dbReference type="ARBA" id="ARBA00005417"/>
    </source>
</evidence>
<feature type="domain" description="ABC transporter" evidence="8">
    <location>
        <begin position="19"/>
        <end position="269"/>
    </location>
</feature>
<dbReference type="Pfam" id="PF00005">
    <property type="entry name" value="ABC_tran"/>
    <property type="match status" value="1"/>
</dbReference>
<dbReference type="RefSeq" id="WP_344615127.1">
    <property type="nucleotide sequence ID" value="NZ_BAAARV010000046.1"/>
</dbReference>
<comment type="subcellular location">
    <subcellularLocation>
        <location evidence="1">Cell membrane</location>
        <topology evidence="1">Peripheral membrane protein</topology>
    </subcellularLocation>
</comment>
<sequence>MSEPVMTTTTTKTTTQSTLEVENLCVEFRTDAGWRRVVDGVSFSVAPGETLGLVGESGSGKTVTCMSIPRLLPRQARIAAGSIRLAGRDLLALPESQMQEVRGRDIGVVFQEPSASLNPAFTVGDQIMAVIRRHERIGRRQARQRAIELLRQVGIPRADLRVDAYPHEFSGGMAQRAMIAMAIACSPALLLADEPTTALDVTIQAQIIDLFRSLQDELGMAMIVVSHDLAMVGELAHRINVMYSAEVVETGTRSQVLGEPRHPYTEGLLSAMPHLTTDQGRLNVIPGTARVAGDEATGCRFAPRCSYAAEQCTAADIPLTYAQGTHAQRCVRADELSLRGWV</sequence>
<dbReference type="InterPro" id="IPR013563">
    <property type="entry name" value="Oligopep_ABC_C"/>
</dbReference>
<name>A0ABN3GR91_9ACTN</name>
<keyword evidence="7" id="KW-0472">Membrane</keyword>
<dbReference type="Gene3D" id="3.40.50.300">
    <property type="entry name" value="P-loop containing nucleotide triphosphate hydrolases"/>
    <property type="match status" value="1"/>
</dbReference>
<proteinExistence type="inferred from homology"/>
<keyword evidence="6 9" id="KW-0067">ATP-binding</keyword>
<reference evidence="9 10" key="1">
    <citation type="journal article" date="2019" name="Int. J. Syst. Evol. Microbiol.">
        <title>The Global Catalogue of Microorganisms (GCM) 10K type strain sequencing project: providing services to taxonomists for standard genome sequencing and annotation.</title>
        <authorList>
            <consortium name="The Broad Institute Genomics Platform"/>
            <consortium name="The Broad Institute Genome Sequencing Center for Infectious Disease"/>
            <person name="Wu L."/>
            <person name="Ma J."/>
        </authorList>
    </citation>
    <scope>NUCLEOTIDE SEQUENCE [LARGE SCALE GENOMIC DNA]</scope>
    <source>
        <strain evidence="9 10">JCM 3272</strain>
    </source>
</reference>
<organism evidence="9 10">
    <name type="scientific">Dactylosporangium salmoneum</name>
    <dbReference type="NCBI Taxonomy" id="53361"/>
    <lineage>
        <taxon>Bacteria</taxon>
        <taxon>Bacillati</taxon>
        <taxon>Actinomycetota</taxon>
        <taxon>Actinomycetes</taxon>
        <taxon>Micromonosporales</taxon>
        <taxon>Micromonosporaceae</taxon>
        <taxon>Dactylosporangium</taxon>
    </lineage>
</organism>
<dbReference type="InterPro" id="IPR027417">
    <property type="entry name" value="P-loop_NTPase"/>
</dbReference>
<keyword evidence="10" id="KW-1185">Reference proteome</keyword>
<dbReference type="EMBL" id="BAAARV010000046">
    <property type="protein sequence ID" value="GAA2358385.1"/>
    <property type="molecule type" value="Genomic_DNA"/>
</dbReference>
<dbReference type="CDD" id="cd03257">
    <property type="entry name" value="ABC_NikE_OppD_transporters"/>
    <property type="match status" value="1"/>
</dbReference>
<protein>
    <submittedName>
        <fullName evidence="9">ABC transporter ATP-binding protein</fullName>
    </submittedName>
</protein>
<accession>A0ABN3GR91</accession>
<dbReference type="InterPro" id="IPR050388">
    <property type="entry name" value="ABC_Ni/Peptide_Import"/>
</dbReference>
<dbReference type="NCBIfam" id="TIGR01727">
    <property type="entry name" value="oligo_HPY"/>
    <property type="match status" value="1"/>
</dbReference>
<evidence type="ECO:0000256" key="5">
    <source>
        <dbReference type="ARBA" id="ARBA00022741"/>
    </source>
</evidence>
<evidence type="ECO:0000259" key="8">
    <source>
        <dbReference type="PROSITE" id="PS50893"/>
    </source>
</evidence>
<dbReference type="PROSITE" id="PS50893">
    <property type="entry name" value="ABC_TRANSPORTER_2"/>
    <property type="match status" value="1"/>
</dbReference>
<evidence type="ECO:0000256" key="4">
    <source>
        <dbReference type="ARBA" id="ARBA00022475"/>
    </source>
</evidence>
<keyword evidence="3" id="KW-0813">Transport</keyword>
<dbReference type="PANTHER" id="PTHR43297:SF2">
    <property type="entry name" value="DIPEPTIDE TRANSPORT ATP-BINDING PROTEIN DPPD"/>
    <property type="match status" value="1"/>
</dbReference>
<dbReference type="Pfam" id="PF08352">
    <property type="entry name" value="oligo_HPY"/>
    <property type="match status" value="1"/>
</dbReference>
<dbReference type="SMART" id="SM00382">
    <property type="entry name" value="AAA"/>
    <property type="match status" value="1"/>
</dbReference>
<comment type="similarity">
    <text evidence="2">Belongs to the ABC transporter superfamily.</text>
</comment>